<proteinExistence type="inferred from homology"/>
<protein>
    <recommendedName>
        <fullName evidence="15">Histidine biosynthesis bifunctional protein HisIE</fullName>
    </recommendedName>
    <domain>
        <recommendedName>
            <fullName evidence="15">Phosphoribosyl-AMP cyclohydrolase</fullName>
            <shortName evidence="15">PRA-CH</shortName>
            <ecNumber evidence="15">3.5.4.19</ecNumber>
        </recommendedName>
    </domain>
    <domain>
        <recommendedName>
            <fullName evidence="15">Phosphoribosyl-ATP pyrophosphatase</fullName>
            <shortName evidence="15">PRA-PH</shortName>
            <ecNumber evidence="15">3.6.1.31</ecNumber>
        </recommendedName>
    </domain>
</protein>
<comment type="pathway">
    <text evidence="5 15">Amino-acid biosynthesis; L-histidine biosynthesis; L-histidine from 5-phospho-alpha-D-ribose 1-diphosphate: step 2/9.</text>
</comment>
<keyword evidence="14 15" id="KW-0511">Multifunctional enzyme</keyword>
<keyword evidence="10 15" id="KW-0547">Nucleotide-binding</keyword>
<dbReference type="Gene3D" id="3.10.20.810">
    <property type="entry name" value="Phosphoribosyl-AMP cyclohydrolase"/>
    <property type="match status" value="1"/>
</dbReference>
<evidence type="ECO:0000256" key="13">
    <source>
        <dbReference type="ARBA" id="ARBA00023102"/>
    </source>
</evidence>
<evidence type="ECO:0000313" key="17">
    <source>
        <dbReference type="EMBL" id="MDR5590372.1"/>
    </source>
</evidence>
<dbReference type="GO" id="GO:0004636">
    <property type="term" value="F:phosphoribosyl-ATP diphosphatase activity"/>
    <property type="evidence" value="ECO:0007669"/>
    <property type="project" value="UniProtKB-EC"/>
</dbReference>
<evidence type="ECO:0000256" key="15">
    <source>
        <dbReference type="HAMAP-Rule" id="MF_01019"/>
    </source>
</evidence>
<dbReference type="InterPro" id="IPR008179">
    <property type="entry name" value="HisE"/>
</dbReference>
<dbReference type="InterPro" id="IPR002496">
    <property type="entry name" value="PRib_AMP_CycHydrolase_dom"/>
</dbReference>
<dbReference type="InterPro" id="IPR038019">
    <property type="entry name" value="PRib_AMP_CycHydrolase_sf"/>
</dbReference>
<evidence type="ECO:0000256" key="2">
    <source>
        <dbReference type="ARBA" id="ARBA00001460"/>
    </source>
</evidence>
<comment type="catalytic activity">
    <reaction evidence="2 15">
        <text>1-(5-phospho-beta-D-ribosyl)-ATP + H2O = 1-(5-phospho-beta-D-ribosyl)-5'-AMP + diphosphate + H(+)</text>
        <dbReference type="Rhea" id="RHEA:22828"/>
        <dbReference type="ChEBI" id="CHEBI:15377"/>
        <dbReference type="ChEBI" id="CHEBI:15378"/>
        <dbReference type="ChEBI" id="CHEBI:33019"/>
        <dbReference type="ChEBI" id="CHEBI:59457"/>
        <dbReference type="ChEBI" id="CHEBI:73183"/>
        <dbReference type="EC" id="3.6.1.31"/>
    </reaction>
</comment>
<comment type="subcellular location">
    <subcellularLocation>
        <location evidence="3 15">Cytoplasm</location>
    </subcellularLocation>
</comment>
<dbReference type="Gene3D" id="1.10.287.1080">
    <property type="entry name" value="MazG-like"/>
    <property type="match status" value="1"/>
</dbReference>
<evidence type="ECO:0000256" key="6">
    <source>
        <dbReference type="ARBA" id="ARBA00007731"/>
    </source>
</evidence>
<feature type="domain" description="Phosphoribosyl-AMP cyclohydrolase" evidence="16">
    <location>
        <begin position="27"/>
        <end position="99"/>
    </location>
</feature>
<dbReference type="RefSeq" id="WP_309561243.1">
    <property type="nucleotide sequence ID" value="NZ_JAVJIU010000002.1"/>
</dbReference>
<reference evidence="18" key="1">
    <citation type="submission" date="2023-07" db="EMBL/GenBank/DDBJ databases">
        <title>Christiangramia sp. SM2212., a novel bacterium of the family Flavobacteriaceae isolated from the sea sediment.</title>
        <authorList>
            <person name="Wang J."/>
            <person name="Zhang X."/>
        </authorList>
    </citation>
    <scope>NUCLEOTIDE SEQUENCE [LARGE SCALE GENOMIC DNA]</scope>
    <source>
        <strain evidence="18">SM2212</strain>
    </source>
</reference>
<organism evidence="17 18">
    <name type="scientific">Christiangramia sediminicola</name>
    <dbReference type="NCBI Taxonomy" id="3073267"/>
    <lineage>
        <taxon>Bacteria</taxon>
        <taxon>Pseudomonadati</taxon>
        <taxon>Bacteroidota</taxon>
        <taxon>Flavobacteriia</taxon>
        <taxon>Flavobacteriales</taxon>
        <taxon>Flavobacteriaceae</taxon>
        <taxon>Christiangramia</taxon>
    </lineage>
</organism>
<comment type="similarity">
    <text evidence="6 15">In the C-terminal section; belongs to the PRA-PH family.</text>
</comment>
<evidence type="ECO:0000259" key="16">
    <source>
        <dbReference type="Pfam" id="PF01502"/>
    </source>
</evidence>
<comment type="caution">
    <text evidence="17">The sequence shown here is derived from an EMBL/GenBank/DDBJ whole genome shotgun (WGS) entry which is preliminary data.</text>
</comment>
<dbReference type="NCBIfam" id="NF000768">
    <property type="entry name" value="PRK00051.1"/>
    <property type="match status" value="1"/>
</dbReference>
<dbReference type="NCBIfam" id="NF002747">
    <property type="entry name" value="PRK02759.1"/>
    <property type="match status" value="1"/>
</dbReference>
<sequence length="206" mass="23441">MNIDFNKNNEGLVPAIIQDSTTRKVLMLGYMNEEAFLKTNETKKVTFYSRTKKRLWTKGEESGNFLNLVSVKLDCDNDTILIQVDPVGPVCHKGTDTCWAEENKMDFGFLSKLEGIIEARKKLSETEPELRKEKDSSYVVSLFDSGINKIAQKVGEEAVETVIEAKDDNDDLFLNESADLLFHYLILLKAKGFELNDIVKVLKDRH</sequence>
<dbReference type="HAMAP" id="MF_01019">
    <property type="entry name" value="HisIE"/>
    <property type="match status" value="1"/>
</dbReference>
<feature type="region of interest" description="Phosphoribosyl-AMP cyclohydrolase" evidence="15">
    <location>
        <begin position="1"/>
        <end position="109"/>
    </location>
</feature>
<evidence type="ECO:0000256" key="12">
    <source>
        <dbReference type="ARBA" id="ARBA00022840"/>
    </source>
</evidence>
<gene>
    <name evidence="15 17" type="primary">hisIE</name>
    <name evidence="15" type="synonym">hisI</name>
    <name evidence="17" type="ORF">RE431_06965</name>
</gene>
<dbReference type="NCBIfam" id="TIGR03188">
    <property type="entry name" value="histidine_hisI"/>
    <property type="match status" value="1"/>
</dbReference>
<dbReference type="SUPFAM" id="SSF101386">
    <property type="entry name" value="all-alpha NTP pyrophosphatases"/>
    <property type="match status" value="1"/>
</dbReference>
<comment type="pathway">
    <text evidence="4 15">Amino-acid biosynthesis; L-histidine biosynthesis; L-histidine from 5-phospho-alpha-D-ribose 1-diphosphate: step 3/9.</text>
</comment>
<keyword evidence="8 15" id="KW-0963">Cytoplasm</keyword>
<evidence type="ECO:0000256" key="14">
    <source>
        <dbReference type="ARBA" id="ARBA00023268"/>
    </source>
</evidence>
<keyword evidence="13 15" id="KW-0368">Histidine biosynthesis</keyword>
<evidence type="ECO:0000256" key="7">
    <source>
        <dbReference type="ARBA" id="ARBA00008299"/>
    </source>
</evidence>
<evidence type="ECO:0000256" key="1">
    <source>
        <dbReference type="ARBA" id="ARBA00000024"/>
    </source>
</evidence>
<dbReference type="Proteomes" id="UP001257234">
    <property type="component" value="Unassembled WGS sequence"/>
</dbReference>
<evidence type="ECO:0000313" key="18">
    <source>
        <dbReference type="Proteomes" id="UP001257234"/>
    </source>
</evidence>
<dbReference type="SUPFAM" id="SSF141734">
    <property type="entry name" value="HisI-like"/>
    <property type="match status" value="1"/>
</dbReference>
<dbReference type="InterPro" id="IPR021130">
    <property type="entry name" value="PRib-ATP_PPHydrolase-like"/>
</dbReference>
<evidence type="ECO:0000256" key="4">
    <source>
        <dbReference type="ARBA" id="ARBA00005169"/>
    </source>
</evidence>
<evidence type="ECO:0000256" key="9">
    <source>
        <dbReference type="ARBA" id="ARBA00022605"/>
    </source>
</evidence>
<dbReference type="CDD" id="cd11534">
    <property type="entry name" value="NTP-PPase_HisIE_like"/>
    <property type="match status" value="1"/>
</dbReference>
<evidence type="ECO:0000256" key="10">
    <source>
        <dbReference type="ARBA" id="ARBA00022741"/>
    </source>
</evidence>
<dbReference type="InterPro" id="IPR023019">
    <property type="entry name" value="His_synth_HisIE"/>
</dbReference>
<accession>A0ABU1EQS9</accession>
<dbReference type="Pfam" id="PF01503">
    <property type="entry name" value="PRA-PH"/>
    <property type="match status" value="1"/>
</dbReference>
<dbReference type="GO" id="GO:0004635">
    <property type="term" value="F:phosphoribosyl-AMP cyclohydrolase activity"/>
    <property type="evidence" value="ECO:0007669"/>
    <property type="project" value="UniProtKB-EC"/>
</dbReference>
<dbReference type="Pfam" id="PF01502">
    <property type="entry name" value="PRA-CH"/>
    <property type="match status" value="1"/>
</dbReference>
<keyword evidence="18" id="KW-1185">Reference proteome</keyword>
<dbReference type="HAMAP" id="MF_01020">
    <property type="entry name" value="HisE"/>
    <property type="match status" value="1"/>
</dbReference>
<comment type="similarity">
    <text evidence="7 15">In the N-terminal section; belongs to the PRA-CH family.</text>
</comment>
<evidence type="ECO:0000256" key="11">
    <source>
        <dbReference type="ARBA" id="ARBA00022801"/>
    </source>
</evidence>
<comment type="catalytic activity">
    <reaction evidence="1 15">
        <text>1-(5-phospho-beta-D-ribosyl)-5'-AMP + H2O = 1-(5-phospho-beta-D-ribosyl)-5-[(5-phospho-beta-D-ribosylamino)methylideneamino]imidazole-4-carboxamide</text>
        <dbReference type="Rhea" id="RHEA:20049"/>
        <dbReference type="ChEBI" id="CHEBI:15377"/>
        <dbReference type="ChEBI" id="CHEBI:58435"/>
        <dbReference type="ChEBI" id="CHEBI:59457"/>
        <dbReference type="EC" id="3.5.4.19"/>
    </reaction>
</comment>
<name>A0ABU1EQS9_9FLAO</name>
<dbReference type="PANTHER" id="PTHR42945">
    <property type="entry name" value="HISTIDINE BIOSYNTHESIS BIFUNCTIONAL PROTEIN"/>
    <property type="match status" value="1"/>
</dbReference>
<evidence type="ECO:0000256" key="3">
    <source>
        <dbReference type="ARBA" id="ARBA00004496"/>
    </source>
</evidence>
<dbReference type="EC" id="3.5.4.19" evidence="15"/>
<keyword evidence="11 15" id="KW-0378">Hydrolase</keyword>
<keyword evidence="9 15" id="KW-0028">Amino-acid biosynthesis</keyword>
<feature type="region of interest" description="Phosphoribosyl-ATP pyrophosphohydrolase" evidence="15">
    <location>
        <begin position="110"/>
        <end position="206"/>
    </location>
</feature>
<dbReference type="PANTHER" id="PTHR42945:SF9">
    <property type="entry name" value="HISTIDINE BIOSYNTHESIS BIFUNCTIONAL PROTEIN HISIE"/>
    <property type="match status" value="1"/>
</dbReference>
<evidence type="ECO:0000256" key="8">
    <source>
        <dbReference type="ARBA" id="ARBA00022490"/>
    </source>
</evidence>
<dbReference type="EC" id="3.6.1.31" evidence="15"/>
<evidence type="ECO:0000256" key="5">
    <source>
        <dbReference type="ARBA" id="ARBA00005204"/>
    </source>
</evidence>
<dbReference type="EMBL" id="JAVJIU010000002">
    <property type="protein sequence ID" value="MDR5590372.1"/>
    <property type="molecule type" value="Genomic_DNA"/>
</dbReference>
<keyword evidence="12 15" id="KW-0067">ATP-binding</keyword>